<organism evidence="3 4">
    <name type="scientific">Streptomyces echinoruber</name>
    <dbReference type="NCBI Taxonomy" id="68898"/>
    <lineage>
        <taxon>Bacteria</taxon>
        <taxon>Bacillati</taxon>
        <taxon>Actinomycetota</taxon>
        <taxon>Actinomycetes</taxon>
        <taxon>Kitasatosporales</taxon>
        <taxon>Streptomycetaceae</taxon>
        <taxon>Streptomyces</taxon>
    </lineage>
</organism>
<dbReference type="InterPro" id="IPR036691">
    <property type="entry name" value="Endo/exonu/phosph_ase_sf"/>
</dbReference>
<keyword evidence="1" id="KW-0472">Membrane</keyword>
<dbReference type="SUPFAM" id="SSF56219">
    <property type="entry name" value="DNase I-like"/>
    <property type="match status" value="1"/>
</dbReference>
<keyword evidence="4" id="KW-1185">Reference proteome</keyword>
<evidence type="ECO:0000259" key="2">
    <source>
        <dbReference type="Pfam" id="PF03372"/>
    </source>
</evidence>
<evidence type="ECO:0000313" key="3">
    <source>
        <dbReference type="EMBL" id="GGZ79395.1"/>
    </source>
</evidence>
<keyword evidence="1" id="KW-1133">Transmembrane helix</keyword>
<dbReference type="Proteomes" id="UP000623010">
    <property type="component" value="Unassembled WGS sequence"/>
</dbReference>
<dbReference type="GO" id="GO:0003824">
    <property type="term" value="F:catalytic activity"/>
    <property type="evidence" value="ECO:0007669"/>
    <property type="project" value="InterPro"/>
</dbReference>
<dbReference type="Pfam" id="PF03372">
    <property type="entry name" value="Exo_endo_phos"/>
    <property type="match status" value="1"/>
</dbReference>
<reference evidence="3" key="2">
    <citation type="submission" date="2020-09" db="EMBL/GenBank/DDBJ databases">
        <authorList>
            <person name="Sun Q."/>
            <person name="Ohkuma M."/>
        </authorList>
    </citation>
    <scope>NUCLEOTIDE SEQUENCE</scope>
    <source>
        <strain evidence="3">JCM 5016</strain>
    </source>
</reference>
<protein>
    <recommendedName>
        <fullName evidence="2">Endonuclease/exonuclease/phosphatase domain-containing protein</fullName>
    </recommendedName>
</protein>
<dbReference type="AlphaFoldDB" id="A0A918V888"/>
<accession>A0A918V888</accession>
<feature type="transmembrane region" description="Helical" evidence="1">
    <location>
        <begin position="68"/>
        <end position="86"/>
    </location>
</feature>
<dbReference type="InterPro" id="IPR005135">
    <property type="entry name" value="Endo/exonuclease/phosphatase"/>
</dbReference>
<dbReference type="Gene3D" id="3.60.10.10">
    <property type="entry name" value="Endonuclease/exonuclease/phosphatase"/>
    <property type="match status" value="1"/>
</dbReference>
<feature type="transmembrane region" description="Helical" evidence="1">
    <location>
        <begin position="34"/>
        <end position="56"/>
    </location>
</feature>
<dbReference type="EMBL" id="BMWH01000004">
    <property type="protein sequence ID" value="GGZ79395.1"/>
    <property type="molecule type" value="Genomic_DNA"/>
</dbReference>
<evidence type="ECO:0000313" key="4">
    <source>
        <dbReference type="Proteomes" id="UP000623010"/>
    </source>
</evidence>
<keyword evidence="1" id="KW-0812">Transmembrane</keyword>
<gene>
    <name evidence="3" type="ORF">GCM10010389_16280</name>
</gene>
<comment type="caution">
    <text evidence="3">The sequence shown here is derived from an EMBL/GenBank/DDBJ whole genome shotgun (WGS) entry which is preliminary data.</text>
</comment>
<proteinExistence type="predicted"/>
<reference evidence="3" key="1">
    <citation type="journal article" date="2014" name="Int. J. Syst. Evol. Microbiol.">
        <title>Complete genome sequence of Corynebacterium casei LMG S-19264T (=DSM 44701T), isolated from a smear-ripened cheese.</title>
        <authorList>
            <consortium name="US DOE Joint Genome Institute (JGI-PGF)"/>
            <person name="Walter F."/>
            <person name="Albersmeier A."/>
            <person name="Kalinowski J."/>
            <person name="Ruckert C."/>
        </authorList>
    </citation>
    <scope>NUCLEOTIDE SEQUENCE</scope>
    <source>
        <strain evidence="3">JCM 5016</strain>
    </source>
</reference>
<evidence type="ECO:0000256" key="1">
    <source>
        <dbReference type="SAM" id="Phobius"/>
    </source>
</evidence>
<feature type="domain" description="Endonuclease/exonuclease/phosphatase" evidence="2">
    <location>
        <begin position="121"/>
        <end position="335"/>
    </location>
</feature>
<sequence length="347" mass="38651">MTRTLIGTALVWLLLITARPLLGGRVWWWVLIDLLPPLVLVLVPFALLTAGAAVALRRVRGPVREGRWLVGLAAVALVVAVPQSGLNLRAVGTHRQPPPGALKVVSWDTLEWHQGNDTGHFYRYLRQRRADVYLLQEYMGIRKDEPVPVNDEDRLRAVFPGRHFATAGELLTVSRFPIKKQTVVEAHLPEPATSWDDYWNIRVLRTDIVVDGTEISLYNVHLPDLFYLGASPFSAEFYRIAADLDHRRTAVLKALRRDIEGNSNPKVVAGVLNLVPGSGELRWLDGLTDAAHSSGSAYPVSFWVGGLQAWRLDWAFSAAGATADRYRLTDPEGLSSHRAQEFFLSTS</sequence>
<name>A0A918V888_9ACTN</name>